<gene>
    <name evidence="2" type="ORF">HC231_05440</name>
</gene>
<evidence type="ECO:0000313" key="3">
    <source>
        <dbReference type="Proteomes" id="UP000671960"/>
    </source>
</evidence>
<dbReference type="Proteomes" id="UP000671960">
    <property type="component" value="Chromosome"/>
</dbReference>
<feature type="signal peptide" evidence="1">
    <location>
        <begin position="1"/>
        <end position="26"/>
    </location>
</feature>
<name>A0ABX7URB6_9GAMM</name>
<proteinExistence type="predicted"/>
<feature type="chain" id="PRO_5045344424" evidence="1">
    <location>
        <begin position="27"/>
        <end position="117"/>
    </location>
</feature>
<dbReference type="RefSeq" id="WP_208230061.1">
    <property type="nucleotide sequence ID" value="NZ_CP050854.1"/>
</dbReference>
<evidence type="ECO:0000313" key="2">
    <source>
        <dbReference type="EMBL" id="QTF07426.1"/>
    </source>
</evidence>
<dbReference type="EMBL" id="CP050854">
    <property type="protein sequence ID" value="QTF07426.1"/>
    <property type="molecule type" value="Genomic_DNA"/>
</dbReference>
<organism evidence="2 3">
    <name type="scientific">Brenneria izadpanahii</name>
    <dbReference type="NCBI Taxonomy" id="2722756"/>
    <lineage>
        <taxon>Bacteria</taxon>
        <taxon>Pseudomonadati</taxon>
        <taxon>Pseudomonadota</taxon>
        <taxon>Gammaproteobacteria</taxon>
        <taxon>Enterobacterales</taxon>
        <taxon>Pectobacteriaceae</taxon>
        <taxon>Brenneria</taxon>
    </lineage>
</organism>
<evidence type="ECO:0000256" key="1">
    <source>
        <dbReference type="SAM" id="SignalP"/>
    </source>
</evidence>
<sequence>MKKLTKLSGIATLVLALSAAGAAAWAAPETAKPDAAKPDIVKQKQPMPMAQFPHGGPGFPPPAPLYEASLQTHNPDEALNKLIANAPRGEGKNYEVKVMVRELPPAPFTPSEQAGNQ</sequence>
<protein>
    <submittedName>
        <fullName evidence="2">Uncharacterized protein</fullName>
    </submittedName>
</protein>
<accession>A0ABX7URB6</accession>
<keyword evidence="1" id="KW-0732">Signal</keyword>
<reference evidence="2 3" key="1">
    <citation type="submission" date="2020-03" db="EMBL/GenBank/DDBJ databases">
        <authorList>
            <person name="Bakhshi Ganjeh M."/>
        </authorList>
    </citation>
    <scope>NUCLEOTIDE SEQUENCE [LARGE SCALE GENOMIC DNA]</scope>
    <source>
        <strain evidence="3">Iran 50</strain>
    </source>
</reference>
<keyword evidence="3" id="KW-1185">Reference proteome</keyword>